<evidence type="ECO:0000313" key="3">
    <source>
        <dbReference type="Proteomes" id="UP000031876"/>
    </source>
</evidence>
<proteinExistence type="predicted"/>
<dbReference type="RefSeq" id="WP_000525951.1">
    <property type="nucleotide sequence ID" value="NZ_CP009335.1"/>
</dbReference>
<evidence type="ECO:0000313" key="1">
    <source>
        <dbReference type="EMBL" id="AJG78511.1"/>
    </source>
</evidence>
<name>A0A0B5NWX3_BACTU</name>
<dbReference type="Proteomes" id="UP000501107">
    <property type="component" value="Chromosome"/>
</dbReference>
<sequence length="76" mass="8033">MGNAEVADKIDKNGFEIGEEASLAKYEAGIDIPIPFTDDDLHLGGLLKISSSGFKVKFPWGPGASPVDTGVEVEIK</sequence>
<evidence type="ECO:0000313" key="4">
    <source>
        <dbReference type="Proteomes" id="UP000501107"/>
    </source>
</evidence>
<reference evidence="1 3" key="1">
    <citation type="journal article" date="2015" name="Genome Announc.">
        <title>Complete genome sequences for 35 biothreat assay-relevant bacillus species.</title>
        <authorList>
            <person name="Johnson S.L."/>
            <person name="Daligault H.E."/>
            <person name="Davenport K.W."/>
            <person name="Jaissle J."/>
            <person name="Frey K.G."/>
            <person name="Ladner J.T."/>
            <person name="Broomall S.M."/>
            <person name="Bishop-Lilly K.A."/>
            <person name="Bruce D.C."/>
            <person name="Gibbons H.S."/>
            <person name="Coyne S.R."/>
            <person name="Lo C.C."/>
            <person name="Meincke L."/>
            <person name="Munk A.C."/>
            <person name="Koroleva G.I."/>
            <person name="Rosenzweig C.N."/>
            <person name="Palacios G.F."/>
            <person name="Redden C.L."/>
            <person name="Minogue T.D."/>
            <person name="Chain P.S."/>
        </authorList>
    </citation>
    <scope>NUCLEOTIDE SEQUENCE [LARGE SCALE GENOMIC DNA]</scope>
    <source>
        <strain evidence="1 3">HD1011</strain>
    </source>
</reference>
<reference evidence="2 4" key="2">
    <citation type="submission" date="2020-05" db="EMBL/GenBank/DDBJ databases">
        <title>FDA dAtabase for Regulatory Grade micrObial Sequences (FDA-ARGOS): Supporting development and validation of Infectious Disease Dx tests.</title>
        <authorList>
            <person name="Nelson B."/>
            <person name="Plummer A."/>
            <person name="Tallon L."/>
            <person name="Sadzewicz L."/>
            <person name="Zhao X."/>
            <person name="Vavikolanu K."/>
            <person name="Mehta A."/>
            <person name="Aluvathingal J."/>
            <person name="Nadendla S."/>
            <person name="Myers T."/>
            <person name="Yan Y."/>
            <person name="Sichtig H."/>
        </authorList>
    </citation>
    <scope>NUCLEOTIDE SEQUENCE [LARGE SCALE GENOMIC DNA]</scope>
    <source>
        <strain evidence="2 4">FDAARGOS_795</strain>
    </source>
</reference>
<dbReference type="Proteomes" id="UP000031876">
    <property type="component" value="Chromosome"/>
</dbReference>
<gene>
    <name evidence="1" type="ORF">BF38_749</name>
    <name evidence="2" type="ORF">FOC89_11500</name>
</gene>
<protein>
    <submittedName>
        <fullName evidence="2">Uncharacterized protein</fullName>
    </submittedName>
</protein>
<dbReference type="EMBL" id="CP053980">
    <property type="protein sequence ID" value="QKH24591.1"/>
    <property type="molecule type" value="Genomic_DNA"/>
</dbReference>
<evidence type="ECO:0000313" key="2">
    <source>
        <dbReference type="EMBL" id="QKH24591.1"/>
    </source>
</evidence>
<dbReference type="EMBL" id="CP009335">
    <property type="protein sequence ID" value="AJG78511.1"/>
    <property type="molecule type" value="Genomic_DNA"/>
</dbReference>
<organism evidence="2 4">
    <name type="scientific">Bacillus thuringiensis</name>
    <dbReference type="NCBI Taxonomy" id="1428"/>
    <lineage>
        <taxon>Bacteria</taxon>
        <taxon>Bacillati</taxon>
        <taxon>Bacillota</taxon>
        <taxon>Bacilli</taxon>
        <taxon>Bacillales</taxon>
        <taxon>Bacillaceae</taxon>
        <taxon>Bacillus</taxon>
        <taxon>Bacillus cereus group</taxon>
    </lineage>
</organism>
<dbReference type="KEGG" id="btw:BF38_749"/>
<dbReference type="AlphaFoldDB" id="A0A0B5NWX3"/>
<accession>A0A0B5NWX3</accession>